<keyword evidence="14" id="KW-1185">Reference proteome</keyword>
<dbReference type="Pfam" id="PF02735">
    <property type="entry name" value="Ku"/>
    <property type="match status" value="1"/>
</dbReference>
<dbReference type="InterPro" id="IPR016194">
    <property type="entry name" value="SPOC-like_C_dom_sf"/>
</dbReference>
<comment type="similarity">
    <text evidence="2">Belongs to the ku80 family.</text>
</comment>
<evidence type="ECO:0000256" key="6">
    <source>
        <dbReference type="ARBA" id="ARBA00022806"/>
    </source>
</evidence>
<keyword evidence="7" id="KW-0067">ATP-binding</keyword>
<dbReference type="GO" id="GO:0003684">
    <property type="term" value="F:damaged DNA binding"/>
    <property type="evidence" value="ECO:0007669"/>
    <property type="project" value="InterPro"/>
</dbReference>
<evidence type="ECO:0000256" key="2">
    <source>
        <dbReference type="ARBA" id="ARBA00007726"/>
    </source>
</evidence>
<dbReference type="CDD" id="cd00873">
    <property type="entry name" value="KU80"/>
    <property type="match status" value="1"/>
</dbReference>
<sequence length="250" mass="28565">MWKETVYCLNDDDETEVQKEDVIQGFRYGSDIVPFSKVDEEQMKYKTDGKCFAVLGFSRASQVLRHRYMGNQVLKVFAAKDDEAAAVALSALIHALDELDMVAIVRYVYDKRSLPQVGAAFPVIKDEYECLAYVQLPYMEDLRQYLFSSLKHNKKCTATEDQLLAVDSLIDSMSLVDEDETEGTIKDIFKTSKFPNPQFQRLYQCLQHKAFHPDAPLPAIEKHVLDMLMTPQDVAEKCHAPLEKIKSLLP</sequence>
<protein>
    <recommendedName>
        <fullName evidence="12">Ku domain-containing protein</fullName>
    </recommendedName>
</protein>
<dbReference type="GO" id="GO:0042162">
    <property type="term" value="F:telomeric DNA binding"/>
    <property type="evidence" value="ECO:0007669"/>
    <property type="project" value="InterPro"/>
</dbReference>
<feature type="domain" description="Ku" evidence="12">
    <location>
        <begin position="14"/>
        <end position="153"/>
    </location>
</feature>
<evidence type="ECO:0000256" key="5">
    <source>
        <dbReference type="ARBA" id="ARBA00022801"/>
    </source>
</evidence>
<dbReference type="FunFam" id="1.10.1600.10:FF:000002">
    <property type="entry name" value="X-ray repair cross-complementing protein 5"/>
    <property type="match status" value="1"/>
</dbReference>
<dbReference type="AlphaFoldDB" id="A0A9Q1B9R0"/>
<dbReference type="Gene3D" id="2.40.290.10">
    <property type="match status" value="1"/>
</dbReference>
<dbReference type="SUPFAM" id="SSF100939">
    <property type="entry name" value="SPOC domain-like"/>
    <property type="match status" value="1"/>
</dbReference>
<dbReference type="GO" id="GO:0006310">
    <property type="term" value="P:DNA recombination"/>
    <property type="evidence" value="ECO:0007669"/>
    <property type="project" value="UniProtKB-KW"/>
</dbReference>
<dbReference type="GO" id="GO:0043564">
    <property type="term" value="C:Ku70:Ku80 complex"/>
    <property type="evidence" value="ECO:0007669"/>
    <property type="project" value="InterPro"/>
</dbReference>
<evidence type="ECO:0000256" key="1">
    <source>
        <dbReference type="ARBA" id="ARBA00004123"/>
    </source>
</evidence>
<keyword evidence="9" id="KW-0233">DNA recombination</keyword>
<keyword evidence="11" id="KW-0539">Nucleus</keyword>
<dbReference type="GO" id="GO:0003678">
    <property type="term" value="F:DNA helicase activity"/>
    <property type="evidence" value="ECO:0007669"/>
    <property type="project" value="InterPro"/>
</dbReference>
<dbReference type="PANTHER" id="PTHR12604:SF4">
    <property type="entry name" value="X-RAY REPAIR CROSS-COMPLEMENTING PROTEIN 5"/>
    <property type="match status" value="1"/>
</dbReference>
<evidence type="ECO:0000256" key="8">
    <source>
        <dbReference type="ARBA" id="ARBA00023125"/>
    </source>
</evidence>
<gene>
    <name evidence="13" type="ORF">JRQ81_001880</name>
</gene>
<organism evidence="13 14">
    <name type="scientific">Phrynocephalus forsythii</name>
    <dbReference type="NCBI Taxonomy" id="171643"/>
    <lineage>
        <taxon>Eukaryota</taxon>
        <taxon>Metazoa</taxon>
        <taxon>Chordata</taxon>
        <taxon>Craniata</taxon>
        <taxon>Vertebrata</taxon>
        <taxon>Euteleostomi</taxon>
        <taxon>Lepidosauria</taxon>
        <taxon>Squamata</taxon>
        <taxon>Bifurcata</taxon>
        <taxon>Unidentata</taxon>
        <taxon>Episquamata</taxon>
        <taxon>Toxicofera</taxon>
        <taxon>Iguania</taxon>
        <taxon>Acrodonta</taxon>
        <taxon>Agamidae</taxon>
        <taxon>Agaminae</taxon>
        <taxon>Phrynocephalus</taxon>
    </lineage>
</organism>
<dbReference type="SMART" id="SM00559">
    <property type="entry name" value="Ku78"/>
    <property type="match status" value="1"/>
</dbReference>
<dbReference type="GO" id="GO:0016787">
    <property type="term" value="F:hydrolase activity"/>
    <property type="evidence" value="ECO:0007669"/>
    <property type="project" value="UniProtKB-KW"/>
</dbReference>
<comment type="subcellular location">
    <subcellularLocation>
        <location evidence="1">Nucleus</location>
    </subcellularLocation>
</comment>
<evidence type="ECO:0000256" key="4">
    <source>
        <dbReference type="ARBA" id="ARBA00022763"/>
    </source>
</evidence>
<keyword evidence="8" id="KW-0238">DNA-binding</keyword>
<accession>A0A9Q1B9R0</accession>
<keyword evidence="10" id="KW-0234">DNA repair</keyword>
<dbReference type="Pfam" id="PF03730">
    <property type="entry name" value="Ku_C"/>
    <property type="match status" value="1"/>
</dbReference>
<dbReference type="Gene3D" id="1.10.1600.10">
    <property type="match status" value="1"/>
</dbReference>
<dbReference type="OrthoDB" id="30826at2759"/>
<dbReference type="GO" id="GO:0000723">
    <property type="term" value="P:telomere maintenance"/>
    <property type="evidence" value="ECO:0007669"/>
    <property type="project" value="InterPro"/>
</dbReference>
<evidence type="ECO:0000256" key="9">
    <source>
        <dbReference type="ARBA" id="ARBA00023172"/>
    </source>
</evidence>
<keyword evidence="3" id="KW-0547">Nucleotide-binding</keyword>
<evidence type="ECO:0000256" key="3">
    <source>
        <dbReference type="ARBA" id="ARBA00022741"/>
    </source>
</evidence>
<keyword evidence="4" id="KW-0227">DNA damage</keyword>
<keyword evidence="5" id="KW-0378">Hydrolase</keyword>
<dbReference type="PANTHER" id="PTHR12604">
    <property type="entry name" value="KU AUTOANTIGEN DNA HELICASE"/>
    <property type="match status" value="1"/>
</dbReference>
<evidence type="ECO:0000256" key="10">
    <source>
        <dbReference type="ARBA" id="ARBA00023204"/>
    </source>
</evidence>
<dbReference type="GO" id="GO:0005524">
    <property type="term" value="F:ATP binding"/>
    <property type="evidence" value="ECO:0007669"/>
    <property type="project" value="UniProtKB-KW"/>
</dbReference>
<dbReference type="EMBL" id="JAPFRF010000001">
    <property type="protein sequence ID" value="KAJ7345930.1"/>
    <property type="molecule type" value="Genomic_DNA"/>
</dbReference>
<dbReference type="GO" id="GO:0003690">
    <property type="term" value="F:double-stranded DNA binding"/>
    <property type="evidence" value="ECO:0007669"/>
    <property type="project" value="TreeGrafter"/>
</dbReference>
<dbReference type="InterPro" id="IPR024193">
    <property type="entry name" value="Ku80"/>
</dbReference>
<dbReference type="GO" id="GO:0006303">
    <property type="term" value="P:double-strand break repair via nonhomologous end joining"/>
    <property type="evidence" value="ECO:0007669"/>
    <property type="project" value="InterPro"/>
</dbReference>
<dbReference type="InterPro" id="IPR006164">
    <property type="entry name" value="DNA_bd_Ku70/Ku80"/>
</dbReference>
<evidence type="ECO:0000256" key="7">
    <source>
        <dbReference type="ARBA" id="ARBA00022840"/>
    </source>
</evidence>
<dbReference type="Proteomes" id="UP001142489">
    <property type="component" value="Unassembled WGS sequence"/>
</dbReference>
<dbReference type="FunFam" id="2.40.290.10:FF:000005">
    <property type="entry name" value="X-ray repair cross-complementing protein 5"/>
    <property type="match status" value="1"/>
</dbReference>
<reference evidence="13" key="1">
    <citation type="journal article" date="2023" name="DNA Res.">
        <title>Chromosome-level genome assembly of Phrynocephalus forsythii using third-generation DNA sequencing and Hi-C analysis.</title>
        <authorList>
            <person name="Qi Y."/>
            <person name="Zhao W."/>
            <person name="Zhao Y."/>
            <person name="Niu C."/>
            <person name="Cao S."/>
            <person name="Zhang Y."/>
        </authorList>
    </citation>
    <scope>NUCLEOTIDE SEQUENCE</scope>
    <source>
        <tissue evidence="13">Muscle</tissue>
    </source>
</reference>
<comment type="caution">
    <text evidence="13">The sequence shown here is derived from an EMBL/GenBank/DDBJ whole genome shotgun (WGS) entry which is preliminary data.</text>
</comment>
<evidence type="ECO:0000313" key="14">
    <source>
        <dbReference type="Proteomes" id="UP001142489"/>
    </source>
</evidence>
<keyword evidence="6" id="KW-0347">Helicase</keyword>
<name>A0A9Q1B9R0_9SAUR</name>
<evidence type="ECO:0000259" key="12">
    <source>
        <dbReference type="SMART" id="SM00559"/>
    </source>
</evidence>
<evidence type="ECO:0000313" key="13">
    <source>
        <dbReference type="EMBL" id="KAJ7345930.1"/>
    </source>
</evidence>
<proteinExistence type="inferred from homology"/>
<dbReference type="InterPro" id="IPR005160">
    <property type="entry name" value="Ku_C"/>
</dbReference>
<evidence type="ECO:0000256" key="11">
    <source>
        <dbReference type="ARBA" id="ARBA00023242"/>
    </source>
</evidence>